<organism evidence="1 2">
    <name type="scientific">Methanosarcina thermophila (strain ATCC 43570 / DSM 1825 / OCM 12 / VKM B-1830 / TM-1)</name>
    <dbReference type="NCBI Taxonomy" id="523844"/>
    <lineage>
        <taxon>Archaea</taxon>
        <taxon>Methanobacteriati</taxon>
        <taxon>Methanobacteriota</taxon>
        <taxon>Stenosarchaea group</taxon>
        <taxon>Methanomicrobia</taxon>
        <taxon>Methanosarcinales</taxon>
        <taxon>Methanosarcinaceae</taxon>
        <taxon>Methanosarcina</taxon>
    </lineage>
</organism>
<dbReference type="RefSeq" id="WP_231588264.1">
    <property type="nucleotide sequence ID" value="NZ_CP009501.1"/>
</dbReference>
<gene>
    <name evidence="1" type="ORF">MSTHT_1299</name>
</gene>
<sequence length="121" mass="13861">MLLLSRRKKALAAWNCLIRVQAHMKGNSLIGRQLYPLLQGSGLNEVKVEPKMVYMDSSKPELVDGFILKTIIPMVEDVKRQALGMQMIEEETWNKGITELHETARSMGTFCYTFFKGRARK</sequence>
<accession>A0A0E3NBE9</accession>
<dbReference type="Proteomes" id="UP000066529">
    <property type="component" value="Chromosome"/>
</dbReference>
<name>A0A0E3NBE9_METTT</name>
<proteinExistence type="predicted"/>
<dbReference type="GO" id="GO:0032259">
    <property type="term" value="P:methylation"/>
    <property type="evidence" value="ECO:0007669"/>
    <property type="project" value="UniProtKB-KW"/>
</dbReference>
<protein>
    <submittedName>
        <fullName evidence="1">Methyltransferase</fullName>
        <ecNumber evidence="1">2.1.1.-</ecNumber>
    </submittedName>
</protein>
<dbReference type="Gene3D" id="6.10.140.1580">
    <property type="match status" value="2"/>
</dbReference>
<dbReference type="GO" id="GO:0008168">
    <property type="term" value="F:methyltransferase activity"/>
    <property type="evidence" value="ECO:0007669"/>
    <property type="project" value="UniProtKB-KW"/>
</dbReference>
<dbReference type="AlphaFoldDB" id="A0A0E3NBE9"/>
<keyword evidence="1" id="KW-0808">Transferase</keyword>
<dbReference type="GeneID" id="75279302"/>
<dbReference type="HOGENOM" id="CLU_2032908_0_0_2"/>
<keyword evidence="1" id="KW-0489">Methyltransferase</keyword>
<reference evidence="1 2" key="1">
    <citation type="submission" date="2014-07" db="EMBL/GenBank/DDBJ databases">
        <title>Methanogenic archaea and the global carbon cycle.</title>
        <authorList>
            <person name="Henriksen J.R."/>
            <person name="Luke J."/>
            <person name="Reinhart S."/>
            <person name="Benedict M.N."/>
            <person name="Youngblut N.D."/>
            <person name="Metcalf M.E."/>
            <person name="Whitaker R.J."/>
            <person name="Metcalf W.W."/>
        </authorList>
    </citation>
    <scope>NUCLEOTIDE SEQUENCE [LARGE SCALE GENOMIC DNA]</scope>
    <source>
        <strain evidence="2">ATCC 43570 / DSM 1825 / OCM 12 / VKM B-1830 / TM-1</strain>
    </source>
</reference>
<dbReference type="KEGG" id="mthr:MSTHT_1299"/>
<evidence type="ECO:0000313" key="2">
    <source>
        <dbReference type="Proteomes" id="UP000066529"/>
    </source>
</evidence>
<dbReference type="EMBL" id="CP009501">
    <property type="protein sequence ID" value="AKB13057.1"/>
    <property type="molecule type" value="Genomic_DNA"/>
</dbReference>
<dbReference type="EC" id="2.1.1.-" evidence="1"/>
<dbReference type="PATRIC" id="fig|523844.20.peg.1638"/>
<evidence type="ECO:0000313" key="1">
    <source>
        <dbReference type="EMBL" id="AKB13057.1"/>
    </source>
</evidence>